<dbReference type="GO" id="GO:0008476">
    <property type="term" value="F:protein-tyrosine sulfotransferase activity"/>
    <property type="evidence" value="ECO:0007669"/>
    <property type="project" value="InterPro"/>
</dbReference>
<protein>
    <submittedName>
        <fullName evidence="2">Tetratricopeptide (TPR) repeat protein</fullName>
    </submittedName>
</protein>
<dbReference type="Gene3D" id="3.40.50.300">
    <property type="entry name" value="P-loop containing nucleotide triphosphate hydrolases"/>
    <property type="match status" value="1"/>
</dbReference>
<evidence type="ECO:0000313" key="2">
    <source>
        <dbReference type="EMBL" id="MBB4619028.1"/>
    </source>
</evidence>
<dbReference type="AlphaFoldDB" id="A0A7W7AL24"/>
<dbReference type="InterPro" id="IPR011990">
    <property type="entry name" value="TPR-like_helical_dom_sf"/>
</dbReference>
<dbReference type="Proteomes" id="UP000574769">
    <property type="component" value="Unassembled WGS sequence"/>
</dbReference>
<dbReference type="EMBL" id="JACHNY010000007">
    <property type="protein sequence ID" value="MBB4619028.1"/>
    <property type="molecule type" value="Genomic_DNA"/>
</dbReference>
<gene>
    <name evidence="2" type="ORF">GGQ96_003178</name>
</gene>
<comment type="caution">
    <text evidence="2">The sequence shown here is derived from an EMBL/GenBank/DDBJ whole genome shotgun (WGS) entry which is preliminary data.</text>
</comment>
<name>A0A7W7AL24_9SPHN</name>
<proteinExistence type="predicted"/>
<keyword evidence="3" id="KW-1185">Reference proteome</keyword>
<dbReference type="Gene3D" id="1.25.40.10">
    <property type="entry name" value="Tetratricopeptide repeat domain"/>
    <property type="match status" value="1"/>
</dbReference>
<dbReference type="SUPFAM" id="SSF52540">
    <property type="entry name" value="P-loop containing nucleoside triphosphate hydrolases"/>
    <property type="match status" value="1"/>
</dbReference>
<sequence>MTNQIASFLPTIAALKAATAAKDRAATNAAVAALLQAGAPLGAQWRALAELMRVSGEFGLAHRAMDAFVAAAGGSPQAQFAKVVLLTQTNRLRDAHALIARLPVDVPDRAGHAYVRGNTAVTLGLVEEGRAQLEQVLRARPGWGPAWLSLAATVNLRDHPLGERMLAEVKAAEGQAPGDHARFCYALGKLHADRGETDAAFAAYARGAALLKAERPYSRAGNAANAAAAQQGFDGDWFERMRDRQSIATDRPIIVTGLPRSGTTLIEQILTSHSAVADGAEISVAHQVAVATGGVSAPAIERHLAAGGSLAAMADLYLHLLSERFGTEGRIVDKTIDNSRFLGLIATMLPDAPLVWMRRDPLDSAWSCFRTFFIHGVGWSHDLGDIAHHFRLEDQLLGYWQERLGKRLLVVPFTDFVTDPTPWIGRLLRHCGLAEERAVYDFHQTDRVVATASSLQVRRPINRDGLGVADPYRRHLEPFIRAYAA</sequence>
<organism evidence="2 3">
    <name type="scientific">Sphingomonas abaci</name>
    <dbReference type="NCBI Taxonomy" id="237611"/>
    <lineage>
        <taxon>Bacteria</taxon>
        <taxon>Pseudomonadati</taxon>
        <taxon>Pseudomonadota</taxon>
        <taxon>Alphaproteobacteria</taxon>
        <taxon>Sphingomonadales</taxon>
        <taxon>Sphingomonadaceae</taxon>
        <taxon>Sphingomonas</taxon>
    </lineage>
</organism>
<reference evidence="2 3" key="1">
    <citation type="submission" date="2020-08" db="EMBL/GenBank/DDBJ databases">
        <title>Genomic Encyclopedia of Type Strains, Phase IV (KMG-IV): sequencing the most valuable type-strain genomes for metagenomic binning, comparative biology and taxonomic classification.</title>
        <authorList>
            <person name="Goeker M."/>
        </authorList>
    </citation>
    <scope>NUCLEOTIDE SEQUENCE [LARGE SCALE GENOMIC DNA]</scope>
    <source>
        <strain evidence="2 3">DSM 15867</strain>
    </source>
</reference>
<dbReference type="InterPro" id="IPR027417">
    <property type="entry name" value="P-loop_NTPase"/>
</dbReference>
<evidence type="ECO:0000256" key="1">
    <source>
        <dbReference type="ARBA" id="ARBA00022679"/>
    </source>
</evidence>
<dbReference type="SUPFAM" id="SSF48452">
    <property type="entry name" value="TPR-like"/>
    <property type="match status" value="1"/>
</dbReference>
<accession>A0A7W7AL24</accession>
<dbReference type="Pfam" id="PF13469">
    <property type="entry name" value="Sulfotransfer_3"/>
    <property type="match status" value="1"/>
</dbReference>
<keyword evidence="1" id="KW-0808">Transferase</keyword>
<dbReference type="RefSeq" id="WP_184116452.1">
    <property type="nucleotide sequence ID" value="NZ_JACHNY010000007.1"/>
</dbReference>
<evidence type="ECO:0000313" key="3">
    <source>
        <dbReference type="Proteomes" id="UP000574769"/>
    </source>
</evidence>
<dbReference type="InterPro" id="IPR026634">
    <property type="entry name" value="TPST-like"/>
</dbReference>
<dbReference type="PANTHER" id="PTHR12788:SF10">
    <property type="entry name" value="PROTEIN-TYROSINE SULFOTRANSFERASE"/>
    <property type="match status" value="1"/>
</dbReference>
<dbReference type="PANTHER" id="PTHR12788">
    <property type="entry name" value="PROTEIN-TYROSINE SULFOTRANSFERASE 2"/>
    <property type="match status" value="1"/>
</dbReference>